<proteinExistence type="predicted"/>
<comment type="caution">
    <text evidence="3">The sequence shown here is derived from an EMBL/GenBank/DDBJ whole genome shotgun (WGS) entry which is preliminary data.</text>
</comment>
<dbReference type="GO" id="GO:0003824">
    <property type="term" value="F:catalytic activity"/>
    <property type="evidence" value="ECO:0007669"/>
    <property type="project" value="UniProtKB-ARBA"/>
</dbReference>
<dbReference type="InterPro" id="IPR003018">
    <property type="entry name" value="GAF"/>
</dbReference>
<keyword evidence="4" id="KW-1185">Reference proteome</keyword>
<dbReference type="AlphaFoldDB" id="A0A2P7RCW5"/>
<protein>
    <recommendedName>
        <fullName evidence="2">GGDEF domain-containing protein</fullName>
    </recommendedName>
</protein>
<dbReference type="SUPFAM" id="SSF55781">
    <property type="entry name" value="GAF domain-like"/>
    <property type="match status" value="1"/>
</dbReference>
<dbReference type="FunFam" id="3.30.70.270:FF:000001">
    <property type="entry name" value="Diguanylate cyclase domain protein"/>
    <property type="match status" value="1"/>
</dbReference>
<dbReference type="InterPro" id="IPR035965">
    <property type="entry name" value="PAS-like_dom_sf"/>
</dbReference>
<dbReference type="PANTHER" id="PTHR44757">
    <property type="entry name" value="DIGUANYLATE CYCLASE DGCP"/>
    <property type="match status" value="1"/>
</dbReference>
<evidence type="ECO:0000256" key="1">
    <source>
        <dbReference type="ARBA" id="ARBA00001946"/>
    </source>
</evidence>
<evidence type="ECO:0000313" key="3">
    <source>
        <dbReference type="EMBL" id="PSJ48010.1"/>
    </source>
</evidence>
<dbReference type="Pfam" id="PF00990">
    <property type="entry name" value="GGDEF"/>
    <property type="match status" value="1"/>
</dbReference>
<dbReference type="SUPFAM" id="SSF55073">
    <property type="entry name" value="Nucleotide cyclase"/>
    <property type="match status" value="1"/>
</dbReference>
<comment type="cofactor">
    <cofactor evidence="1">
        <name>Mg(2+)</name>
        <dbReference type="ChEBI" id="CHEBI:18420"/>
    </cofactor>
</comment>
<dbReference type="InterPro" id="IPR029016">
    <property type="entry name" value="GAF-like_dom_sf"/>
</dbReference>
<dbReference type="SMART" id="SM00267">
    <property type="entry name" value="GGDEF"/>
    <property type="match status" value="1"/>
</dbReference>
<dbReference type="SMART" id="SM00065">
    <property type="entry name" value="GAF"/>
    <property type="match status" value="1"/>
</dbReference>
<dbReference type="PROSITE" id="PS50887">
    <property type="entry name" value="GGDEF"/>
    <property type="match status" value="1"/>
</dbReference>
<accession>A0A2P7RCW5</accession>
<dbReference type="InterPro" id="IPR029787">
    <property type="entry name" value="Nucleotide_cyclase"/>
</dbReference>
<dbReference type="Proteomes" id="UP000240243">
    <property type="component" value="Unassembled WGS sequence"/>
</dbReference>
<dbReference type="SMART" id="SM00091">
    <property type="entry name" value="PAS"/>
    <property type="match status" value="1"/>
</dbReference>
<reference evidence="3 4" key="1">
    <citation type="submission" date="2018-03" db="EMBL/GenBank/DDBJ databases">
        <title>The draft genome of Zobellella sp. 59N8.</title>
        <authorList>
            <person name="Liu L."/>
            <person name="Li L."/>
            <person name="Zhang X."/>
            <person name="Liang L."/>
            <person name="Wang T."/>
        </authorList>
    </citation>
    <scope>NUCLEOTIDE SEQUENCE [LARGE SCALE GENOMIC DNA]</scope>
    <source>
        <strain evidence="3 4">59N8</strain>
    </source>
</reference>
<evidence type="ECO:0000313" key="4">
    <source>
        <dbReference type="Proteomes" id="UP000240243"/>
    </source>
</evidence>
<gene>
    <name evidence="3" type="ORF">C7H85_04195</name>
</gene>
<name>A0A2P7RCW5_9GAMM</name>
<dbReference type="InterPro" id="IPR052155">
    <property type="entry name" value="Biofilm_reg_signaling"/>
</dbReference>
<dbReference type="InterPro" id="IPR000014">
    <property type="entry name" value="PAS"/>
</dbReference>
<sequence length="645" mass="70649">MAPPKGLEQEQSAGNGIFPTGFTTGVTTLQLPRIPDDEIRRLQLLGELAILDTGPEEGFDALTRLAAEITGCRIALVTLVDDHRQWFKSRHGFELAETPRDISFCGHAVLLTQPMVVADASRDPRFAHNPLVREQRIRFYAGVPLRIQPGISAVGALCVADPAPRPGGLGELQLLQLSTLAELVCERLRSRLSIRRLRESERARTRQSQLLEAIKRASGIGFALLDGEGLIADLNEKVSSILEQRVEDLKGSDPLALTLPAARARVGTMIRSCLARGVRVTGDWPLLARDGALRVAGVNVERLWLDDQPYLFCVVTDKTQQRLEETLRDTQARTLREVALENSLTDVLSSIGNAILYHRPGARVLISHLNHDRLDVAYLSHDTLAGLAAPARAATRPVFYAPGHTPFEALSPASAAWRFPLLSEGCQWLGDLWVMPARAGRPGTSESSFLDGLARVAGFAMERQDQLEALRERAEYDALTGLANRTLLGEQLARALAHAAGHRQRVALLFIDLDDFKQVNDTHGHHAGDKVLTCLAERMSETLRKTDIIARLGGDEFVVVLPDTSAGTAQRVAQKLLEVLCQPINREGVFCPVSLSIGLILSRDGERDGTGLIQRADEAMYRAKQAGKRQVYLLDEPVCSGEEAV</sequence>
<dbReference type="Pfam" id="PF01590">
    <property type="entry name" value="GAF"/>
    <property type="match status" value="1"/>
</dbReference>
<dbReference type="SUPFAM" id="SSF55785">
    <property type="entry name" value="PYP-like sensor domain (PAS domain)"/>
    <property type="match status" value="1"/>
</dbReference>
<evidence type="ECO:0000259" key="2">
    <source>
        <dbReference type="PROSITE" id="PS50887"/>
    </source>
</evidence>
<dbReference type="InterPro" id="IPR043128">
    <property type="entry name" value="Rev_trsase/Diguanyl_cyclase"/>
</dbReference>
<dbReference type="Gene3D" id="3.30.70.270">
    <property type="match status" value="1"/>
</dbReference>
<dbReference type="Gene3D" id="3.30.450.20">
    <property type="entry name" value="PAS domain"/>
    <property type="match status" value="1"/>
</dbReference>
<dbReference type="NCBIfam" id="TIGR00254">
    <property type="entry name" value="GGDEF"/>
    <property type="match status" value="1"/>
</dbReference>
<dbReference type="PANTHER" id="PTHR44757:SF2">
    <property type="entry name" value="BIOFILM ARCHITECTURE MAINTENANCE PROTEIN MBAA"/>
    <property type="match status" value="1"/>
</dbReference>
<dbReference type="Gene3D" id="3.30.450.40">
    <property type="match status" value="1"/>
</dbReference>
<organism evidence="3 4">
    <name type="scientific">Zobellella endophytica</name>
    <dbReference type="NCBI Taxonomy" id="2116700"/>
    <lineage>
        <taxon>Bacteria</taxon>
        <taxon>Pseudomonadati</taxon>
        <taxon>Pseudomonadota</taxon>
        <taxon>Gammaproteobacteria</taxon>
        <taxon>Aeromonadales</taxon>
        <taxon>Aeromonadaceae</taxon>
        <taxon>Zobellella</taxon>
    </lineage>
</organism>
<dbReference type="CDD" id="cd00130">
    <property type="entry name" value="PAS"/>
    <property type="match status" value="1"/>
</dbReference>
<dbReference type="InterPro" id="IPR000160">
    <property type="entry name" value="GGDEF_dom"/>
</dbReference>
<dbReference type="EMBL" id="PXYG01000001">
    <property type="protein sequence ID" value="PSJ48010.1"/>
    <property type="molecule type" value="Genomic_DNA"/>
</dbReference>
<dbReference type="CDD" id="cd01949">
    <property type="entry name" value="GGDEF"/>
    <property type="match status" value="1"/>
</dbReference>
<feature type="domain" description="GGDEF" evidence="2">
    <location>
        <begin position="504"/>
        <end position="636"/>
    </location>
</feature>